<feature type="region of interest" description="Disordered" evidence="1">
    <location>
        <begin position="1"/>
        <end position="29"/>
    </location>
</feature>
<evidence type="ECO:0000256" key="2">
    <source>
        <dbReference type="SAM" id="Phobius"/>
    </source>
</evidence>
<sequence length="227" mass="25025">MGAQRDDDPDRPESTPGPSFDIPAGGSHGPARALESLSGIAAPLLAAAAVTVIGVIVQQPSSLAWPSLALTLLVLSAIALIAAVQLGFWARAHVVTPAELAEWWPMLKPEDRWRRVRETQWRAAAHYRRWDDATRYAYSAGIVLLWLGIGVALVPDDPSVYRWVPAVLAWLAALAEIIWSLAALMSPNGRCRVLGLRRLAEWVRRPHYVDPPPEVWPYAPDRDPFKP</sequence>
<keyword evidence="2" id="KW-0812">Transmembrane</keyword>
<keyword evidence="2" id="KW-0472">Membrane</keyword>
<accession>A0A1H5T5C7</accession>
<organism evidence="3 4">
    <name type="scientific">Thermomonospora echinospora</name>
    <dbReference type="NCBI Taxonomy" id="1992"/>
    <lineage>
        <taxon>Bacteria</taxon>
        <taxon>Bacillati</taxon>
        <taxon>Actinomycetota</taxon>
        <taxon>Actinomycetes</taxon>
        <taxon>Streptosporangiales</taxon>
        <taxon>Thermomonosporaceae</taxon>
        <taxon>Thermomonospora</taxon>
    </lineage>
</organism>
<keyword evidence="4" id="KW-1185">Reference proteome</keyword>
<feature type="transmembrane region" description="Helical" evidence="2">
    <location>
        <begin position="136"/>
        <end position="154"/>
    </location>
</feature>
<feature type="compositionally biased region" description="Basic and acidic residues" evidence="1">
    <location>
        <begin position="1"/>
        <end position="13"/>
    </location>
</feature>
<feature type="transmembrane region" description="Helical" evidence="2">
    <location>
        <begin position="37"/>
        <end position="57"/>
    </location>
</feature>
<gene>
    <name evidence="3" type="ORF">SAMN04489712_101489</name>
</gene>
<dbReference type="EMBL" id="FNVO01000001">
    <property type="protein sequence ID" value="SEF57964.1"/>
    <property type="molecule type" value="Genomic_DNA"/>
</dbReference>
<dbReference type="AlphaFoldDB" id="A0A1H5T5C7"/>
<evidence type="ECO:0000256" key="1">
    <source>
        <dbReference type="SAM" id="MobiDB-lite"/>
    </source>
</evidence>
<evidence type="ECO:0000313" key="4">
    <source>
        <dbReference type="Proteomes" id="UP000236723"/>
    </source>
</evidence>
<feature type="transmembrane region" description="Helical" evidence="2">
    <location>
        <begin position="160"/>
        <end position="184"/>
    </location>
</feature>
<dbReference type="RefSeq" id="WP_103935917.1">
    <property type="nucleotide sequence ID" value="NZ_FNVO01000001.1"/>
</dbReference>
<name>A0A1H5T5C7_9ACTN</name>
<feature type="transmembrane region" description="Helical" evidence="2">
    <location>
        <begin position="63"/>
        <end position="84"/>
    </location>
</feature>
<keyword evidence="2" id="KW-1133">Transmembrane helix</keyword>
<protein>
    <submittedName>
        <fullName evidence="3">Uncharacterized protein</fullName>
    </submittedName>
</protein>
<evidence type="ECO:0000313" key="3">
    <source>
        <dbReference type="EMBL" id="SEF57964.1"/>
    </source>
</evidence>
<proteinExistence type="predicted"/>
<dbReference type="Proteomes" id="UP000236723">
    <property type="component" value="Unassembled WGS sequence"/>
</dbReference>
<reference evidence="4" key="1">
    <citation type="submission" date="2016-10" db="EMBL/GenBank/DDBJ databases">
        <authorList>
            <person name="Varghese N."/>
            <person name="Submissions S."/>
        </authorList>
    </citation>
    <scope>NUCLEOTIDE SEQUENCE [LARGE SCALE GENOMIC DNA]</scope>
    <source>
        <strain evidence="4">DSM 43163</strain>
    </source>
</reference>